<evidence type="ECO:0000256" key="4">
    <source>
        <dbReference type="ARBA" id="ARBA00022617"/>
    </source>
</evidence>
<dbReference type="Gene3D" id="1.10.630.10">
    <property type="entry name" value="Cytochrome P450"/>
    <property type="match status" value="1"/>
</dbReference>
<reference evidence="23" key="1">
    <citation type="submission" date="2025-08" db="UniProtKB">
        <authorList>
            <consortium name="Ensembl"/>
        </authorList>
    </citation>
    <scope>IDENTIFICATION</scope>
</reference>
<dbReference type="InterPro" id="IPR036396">
    <property type="entry name" value="Cyt_P450_sf"/>
</dbReference>
<dbReference type="InterPro" id="IPR002401">
    <property type="entry name" value="Cyt_P450_E_grp-I"/>
</dbReference>
<evidence type="ECO:0000256" key="22">
    <source>
        <dbReference type="RuleBase" id="RU000461"/>
    </source>
</evidence>
<dbReference type="GO" id="GO:0008289">
    <property type="term" value="F:lipid binding"/>
    <property type="evidence" value="ECO:0007669"/>
    <property type="project" value="UniProtKB-KW"/>
</dbReference>
<dbReference type="InterPro" id="IPR001128">
    <property type="entry name" value="Cyt_P450"/>
</dbReference>
<comment type="similarity">
    <text evidence="3 22">Belongs to the cytochrome P450 family.</text>
</comment>
<protein>
    <recommendedName>
        <fullName evidence="15">Steroid 21-hydroxylase</fullName>
        <ecNumber evidence="14">1.14.14.16</ecNumber>
    </recommendedName>
    <alternativeName>
        <fullName evidence="19">21-OHase</fullName>
    </alternativeName>
    <alternativeName>
        <fullName evidence="16">Cytochrome P-450c21</fullName>
    </alternativeName>
    <alternativeName>
        <fullName evidence="20">Cytochrome P450 21</fullName>
    </alternativeName>
    <alternativeName>
        <fullName evidence="18">Cytochrome P450 XXI</fullName>
    </alternativeName>
    <alternativeName>
        <fullName evidence="17">Cytochrome P450-C21</fullName>
    </alternativeName>
</protein>
<dbReference type="GO" id="GO:0005789">
    <property type="term" value="C:endoplasmic reticulum membrane"/>
    <property type="evidence" value="ECO:0007669"/>
    <property type="project" value="UniProtKB-SubCell"/>
</dbReference>
<dbReference type="PANTHER" id="PTHR24289:SF19">
    <property type="entry name" value="CYTOCHROME P450 FAMILY 17 POLYPEPTIDE 2"/>
    <property type="match status" value="1"/>
</dbReference>
<dbReference type="GO" id="GO:0004509">
    <property type="term" value="F:steroid 21-monooxygenase activity"/>
    <property type="evidence" value="ECO:0007669"/>
    <property type="project" value="UniProtKB-EC"/>
</dbReference>
<dbReference type="GO" id="GO:0042448">
    <property type="term" value="P:progesterone metabolic process"/>
    <property type="evidence" value="ECO:0007669"/>
    <property type="project" value="TreeGrafter"/>
</dbReference>
<evidence type="ECO:0000256" key="12">
    <source>
        <dbReference type="ARBA" id="ARBA00023136"/>
    </source>
</evidence>
<evidence type="ECO:0000256" key="8">
    <source>
        <dbReference type="ARBA" id="ARBA00023002"/>
    </source>
</evidence>
<evidence type="ECO:0000256" key="18">
    <source>
        <dbReference type="ARBA" id="ARBA00044282"/>
    </source>
</evidence>
<evidence type="ECO:0000256" key="6">
    <source>
        <dbReference type="ARBA" id="ARBA00022824"/>
    </source>
</evidence>
<evidence type="ECO:0000256" key="10">
    <source>
        <dbReference type="ARBA" id="ARBA00023033"/>
    </source>
</evidence>
<evidence type="ECO:0000256" key="7">
    <source>
        <dbReference type="ARBA" id="ARBA00022848"/>
    </source>
</evidence>
<evidence type="ECO:0000256" key="15">
    <source>
        <dbReference type="ARBA" id="ARBA00044116"/>
    </source>
</evidence>
<keyword evidence="8 22" id="KW-0560">Oxidoreductase</keyword>
<evidence type="ECO:0000256" key="2">
    <source>
        <dbReference type="ARBA" id="ARBA00004586"/>
    </source>
</evidence>
<evidence type="ECO:0000313" key="23">
    <source>
        <dbReference type="Ensembl" id="ENSMMOP00000014634.1"/>
    </source>
</evidence>
<keyword evidence="6" id="KW-0256">Endoplasmic reticulum</keyword>
<dbReference type="Pfam" id="PF00067">
    <property type="entry name" value="p450"/>
    <property type="match status" value="1"/>
</dbReference>
<keyword evidence="10 22" id="KW-0503">Monooxygenase</keyword>
<dbReference type="Ensembl" id="ENSMMOT00000014869.1">
    <property type="protein sequence ID" value="ENSMMOP00000014634.1"/>
    <property type="gene ID" value="ENSMMOG00000011188.1"/>
</dbReference>
<evidence type="ECO:0000256" key="1">
    <source>
        <dbReference type="ARBA" id="ARBA00004174"/>
    </source>
</evidence>
<accession>A0A3Q3WYS8</accession>
<dbReference type="GO" id="GO:0004508">
    <property type="term" value="F:steroid 17-alpha-monooxygenase activity"/>
    <property type="evidence" value="ECO:0007669"/>
    <property type="project" value="TreeGrafter"/>
</dbReference>
<evidence type="ECO:0000256" key="16">
    <source>
        <dbReference type="ARBA" id="ARBA00044217"/>
    </source>
</evidence>
<dbReference type="Proteomes" id="UP000261620">
    <property type="component" value="Unplaced"/>
</dbReference>
<dbReference type="GO" id="GO:0020037">
    <property type="term" value="F:heme binding"/>
    <property type="evidence" value="ECO:0007669"/>
    <property type="project" value="InterPro"/>
</dbReference>
<dbReference type="PRINTS" id="PR00463">
    <property type="entry name" value="EP450I"/>
</dbReference>
<dbReference type="STRING" id="94237.ENSMMOP00000014634"/>
<dbReference type="GO" id="GO:0005506">
    <property type="term" value="F:iron ion binding"/>
    <property type="evidence" value="ECO:0007669"/>
    <property type="project" value="InterPro"/>
</dbReference>
<evidence type="ECO:0000256" key="9">
    <source>
        <dbReference type="ARBA" id="ARBA00023004"/>
    </source>
</evidence>
<evidence type="ECO:0000313" key="24">
    <source>
        <dbReference type="Proteomes" id="UP000261620"/>
    </source>
</evidence>
<evidence type="ECO:0000256" key="13">
    <source>
        <dbReference type="ARBA" id="ARBA00023250"/>
    </source>
</evidence>
<keyword evidence="4 21" id="KW-0349">Heme</keyword>
<feature type="binding site" description="axial binding residue" evidence="21">
    <location>
        <position position="466"/>
    </location>
    <ligand>
        <name>heme</name>
        <dbReference type="ChEBI" id="CHEBI:30413"/>
    </ligand>
    <ligandPart>
        <name>Fe</name>
        <dbReference type="ChEBI" id="CHEBI:18248"/>
    </ligandPart>
</feature>
<comment type="subcellular location">
    <subcellularLocation>
        <location evidence="2">Endoplasmic reticulum membrane</location>
    </subcellularLocation>
    <subcellularLocation>
        <location evidence="1">Microsome membrane</location>
        <topology evidence="1">Peripheral membrane protein</topology>
    </subcellularLocation>
</comment>
<dbReference type="PROSITE" id="PS00086">
    <property type="entry name" value="CYTOCHROME_P450"/>
    <property type="match status" value="1"/>
</dbReference>
<evidence type="ECO:0000256" key="11">
    <source>
        <dbReference type="ARBA" id="ARBA00023121"/>
    </source>
</evidence>
<evidence type="ECO:0000256" key="17">
    <source>
        <dbReference type="ARBA" id="ARBA00044265"/>
    </source>
</evidence>
<evidence type="ECO:0000256" key="3">
    <source>
        <dbReference type="ARBA" id="ARBA00010617"/>
    </source>
</evidence>
<proteinExistence type="inferred from homology"/>
<organism evidence="23 24">
    <name type="scientific">Mola mola</name>
    <name type="common">Ocean sunfish</name>
    <name type="synonym">Tetraodon mola</name>
    <dbReference type="NCBI Taxonomy" id="94237"/>
    <lineage>
        <taxon>Eukaryota</taxon>
        <taxon>Metazoa</taxon>
        <taxon>Chordata</taxon>
        <taxon>Craniata</taxon>
        <taxon>Vertebrata</taxon>
        <taxon>Euteleostomi</taxon>
        <taxon>Actinopterygii</taxon>
        <taxon>Neopterygii</taxon>
        <taxon>Teleostei</taxon>
        <taxon>Neoteleostei</taxon>
        <taxon>Acanthomorphata</taxon>
        <taxon>Eupercaria</taxon>
        <taxon>Tetraodontiformes</taxon>
        <taxon>Molidae</taxon>
        <taxon>Mola</taxon>
    </lineage>
</organism>
<reference evidence="23" key="2">
    <citation type="submission" date="2025-09" db="UniProtKB">
        <authorList>
            <consortium name="Ensembl"/>
        </authorList>
    </citation>
    <scope>IDENTIFICATION</scope>
</reference>
<dbReference type="OMA" id="SEFRDTQ"/>
<evidence type="ECO:0000256" key="14">
    <source>
        <dbReference type="ARBA" id="ARBA00044040"/>
    </source>
</evidence>
<name>A0A3Q3WYS8_MOLML</name>
<dbReference type="GO" id="GO:0006694">
    <property type="term" value="P:steroid biosynthetic process"/>
    <property type="evidence" value="ECO:0007669"/>
    <property type="project" value="UniProtKB-KW"/>
</dbReference>
<evidence type="ECO:0000256" key="5">
    <source>
        <dbReference type="ARBA" id="ARBA00022723"/>
    </source>
</evidence>
<dbReference type="FunFam" id="1.10.630.10:FF:000049">
    <property type="entry name" value="steroid 21-hydroxylase isoform X1"/>
    <property type="match status" value="1"/>
</dbReference>
<dbReference type="PANTHER" id="PTHR24289">
    <property type="entry name" value="STEROID 17-ALPHA-HYDROXYLASE/17,20 LYASE"/>
    <property type="match status" value="1"/>
</dbReference>
<evidence type="ECO:0000256" key="19">
    <source>
        <dbReference type="ARBA" id="ARBA00044304"/>
    </source>
</evidence>
<evidence type="ECO:0000256" key="21">
    <source>
        <dbReference type="PIRSR" id="PIRSR602401-1"/>
    </source>
</evidence>
<dbReference type="GO" id="GO:0042446">
    <property type="term" value="P:hormone biosynthetic process"/>
    <property type="evidence" value="ECO:0007669"/>
    <property type="project" value="TreeGrafter"/>
</dbReference>
<dbReference type="AlphaFoldDB" id="A0A3Q3WYS8"/>
<comment type="cofactor">
    <cofactor evidence="21">
        <name>heme</name>
        <dbReference type="ChEBI" id="CHEBI:30413"/>
    </cofactor>
</comment>
<keyword evidence="7" id="KW-0492">Microsome</keyword>
<keyword evidence="12" id="KW-0472">Membrane</keyword>
<evidence type="ECO:0000256" key="20">
    <source>
        <dbReference type="ARBA" id="ARBA00044342"/>
    </source>
</evidence>
<sequence length="528" mass="58196">MFARLLSSLTVFVSPPPLLPGLFIAAAVVSFLVARRSARGTGPGRSPPPAGSSIPCLPWLPVLGSLPWLAGGLPPHLLFTQLAHRYGALFALYIGPHYTVVVNNHQHAREVLLHRGKDFAGRPSMVTTNLLTRGGKDIAFSDYSSLWKSHRRLVHNSFALFGEGTSRLQDIVLSAVDSLCAELLCSERRGFDPSPAVTRAVTNVVCTLVFGTTYCHSDAELQEVLQYNNGIVETIARGGLVDIYPWMKLFPNRSLSKLNECIAVRDRLLTHKLEEHKASLREGEPRDLLDALLMGQADSRRAEKSCGSEDERITEDHVLMTAAEAFGAGVETTSTTLLWILAYLLHHPEVQQRVQQELDEHVGSERPVRASDRGRLPYLDCVINEGMRIRPVSPVLIPHTAVTDSSIGGHCVCRGTRVLVNMWSIHHDPEHWDEPDLFKPDRFLDDQGQRVSRPCFLPFGAGPRVCVGESLARLELFLFLSSLLQRMTFRLPDGAPPPNLKGKLGVVLQPLPYKVVVAPRAGWGSAGQ</sequence>
<dbReference type="PRINTS" id="PR00385">
    <property type="entry name" value="P450"/>
</dbReference>
<keyword evidence="9 21" id="KW-0408">Iron</keyword>
<keyword evidence="11" id="KW-0446">Lipid-binding</keyword>
<keyword evidence="13" id="KW-0755">Steroidogenesis</keyword>
<keyword evidence="5 21" id="KW-0479">Metal-binding</keyword>
<keyword evidence="24" id="KW-1185">Reference proteome</keyword>
<dbReference type="EC" id="1.14.14.16" evidence="14"/>
<dbReference type="SUPFAM" id="SSF48264">
    <property type="entry name" value="Cytochrome P450"/>
    <property type="match status" value="1"/>
</dbReference>
<dbReference type="InterPro" id="IPR017972">
    <property type="entry name" value="Cyt_P450_CS"/>
</dbReference>